<sequence>MDTQILWSDVLRQSFQDIWTGVANFLPQLIVALLIVIIGWAVGAIIENLVERAARAVKLDNVLKGARVENVVNKAGFQLNSGAFIGGLVKWFVIVIFLIAAFQVLGLTQVNEFLQDVVLKYLPKVIVAALILIVAAVIADVVQKLVTGTARAAGIISANFVGSVAKWAIWIFAIMAALTQLGIIEPLIQTLFTGIVVALSLAFGLAFGLGGHDAAARYIEKMREEIKQHRT</sequence>
<accession>A0A1G2P6E7</accession>
<dbReference type="Proteomes" id="UP000176881">
    <property type="component" value="Unassembled WGS sequence"/>
</dbReference>
<feature type="transmembrane region" description="Helical" evidence="1">
    <location>
        <begin position="25"/>
        <end position="46"/>
    </location>
</feature>
<name>A0A1G2P6E7_9BACT</name>
<organism evidence="2 3">
    <name type="scientific">Candidatus Taylorbacteria bacterium RIFCSPLOWO2_12_FULL_47_20</name>
    <dbReference type="NCBI Taxonomy" id="1802335"/>
    <lineage>
        <taxon>Bacteria</taxon>
        <taxon>Candidatus Tayloriibacteriota</taxon>
    </lineage>
</organism>
<feature type="transmembrane region" description="Helical" evidence="1">
    <location>
        <begin position="125"/>
        <end position="146"/>
    </location>
</feature>
<feature type="transmembrane region" description="Helical" evidence="1">
    <location>
        <begin position="83"/>
        <end position="105"/>
    </location>
</feature>
<feature type="transmembrane region" description="Helical" evidence="1">
    <location>
        <begin position="190"/>
        <end position="211"/>
    </location>
</feature>
<keyword evidence="1" id="KW-0472">Membrane</keyword>
<dbReference type="PANTHER" id="PTHR30221">
    <property type="entry name" value="SMALL-CONDUCTANCE MECHANOSENSITIVE CHANNEL"/>
    <property type="match status" value="1"/>
</dbReference>
<reference evidence="2 3" key="1">
    <citation type="journal article" date="2016" name="Nat. Commun.">
        <title>Thousands of microbial genomes shed light on interconnected biogeochemical processes in an aquifer system.</title>
        <authorList>
            <person name="Anantharaman K."/>
            <person name="Brown C.T."/>
            <person name="Hug L.A."/>
            <person name="Sharon I."/>
            <person name="Castelle C.J."/>
            <person name="Probst A.J."/>
            <person name="Thomas B.C."/>
            <person name="Singh A."/>
            <person name="Wilkins M.J."/>
            <person name="Karaoz U."/>
            <person name="Brodie E.L."/>
            <person name="Williams K.H."/>
            <person name="Hubbard S.S."/>
            <person name="Banfield J.F."/>
        </authorList>
    </citation>
    <scope>NUCLEOTIDE SEQUENCE [LARGE SCALE GENOMIC DNA]</scope>
</reference>
<dbReference type="GO" id="GO:0008381">
    <property type="term" value="F:mechanosensitive monoatomic ion channel activity"/>
    <property type="evidence" value="ECO:0007669"/>
    <property type="project" value="InterPro"/>
</dbReference>
<proteinExistence type="predicted"/>
<evidence type="ECO:0008006" key="4">
    <source>
        <dbReference type="Google" id="ProtNLM"/>
    </source>
</evidence>
<gene>
    <name evidence="2" type="ORF">A3G59_01585</name>
</gene>
<dbReference type="Pfam" id="PF05552">
    <property type="entry name" value="MS_channel_1st_1"/>
    <property type="match status" value="2"/>
</dbReference>
<evidence type="ECO:0000313" key="2">
    <source>
        <dbReference type="EMBL" id="OHA43843.1"/>
    </source>
</evidence>
<dbReference type="EMBL" id="MHSN01000041">
    <property type="protein sequence ID" value="OHA43843.1"/>
    <property type="molecule type" value="Genomic_DNA"/>
</dbReference>
<dbReference type="PANTHER" id="PTHR30221:SF1">
    <property type="entry name" value="SMALL-CONDUCTANCE MECHANOSENSITIVE CHANNEL"/>
    <property type="match status" value="1"/>
</dbReference>
<dbReference type="STRING" id="1802335.A3G59_01585"/>
<evidence type="ECO:0000256" key="1">
    <source>
        <dbReference type="SAM" id="Phobius"/>
    </source>
</evidence>
<protein>
    <recommendedName>
        <fullName evidence="4">Small-conductance mechanosensitive ion channel</fullName>
    </recommendedName>
</protein>
<evidence type="ECO:0000313" key="3">
    <source>
        <dbReference type="Proteomes" id="UP000176881"/>
    </source>
</evidence>
<dbReference type="AlphaFoldDB" id="A0A1G2P6E7"/>
<keyword evidence="1" id="KW-0812">Transmembrane</keyword>
<comment type="caution">
    <text evidence="2">The sequence shown here is derived from an EMBL/GenBank/DDBJ whole genome shotgun (WGS) entry which is preliminary data.</text>
</comment>
<dbReference type="InterPro" id="IPR045275">
    <property type="entry name" value="MscS_archaea/bacteria_type"/>
</dbReference>
<keyword evidence="1" id="KW-1133">Transmembrane helix</keyword>
<dbReference type="Gene3D" id="1.10.287.1260">
    <property type="match status" value="2"/>
</dbReference>
<dbReference type="InterPro" id="IPR008910">
    <property type="entry name" value="MSC_TM_helix"/>
</dbReference>